<dbReference type="Gene3D" id="3.60.40.10">
    <property type="entry name" value="PPM-type phosphatase domain"/>
    <property type="match status" value="1"/>
</dbReference>
<name>A0A6I4IXG0_9SPHN</name>
<dbReference type="EMBL" id="WQMS01000001">
    <property type="protein sequence ID" value="MVO76785.1"/>
    <property type="molecule type" value="Genomic_DNA"/>
</dbReference>
<dbReference type="CDD" id="cd00143">
    <property type="entry name" value="PP2Cc"/>
    <property type="match status" value="1"/>
</dbReference>
<dbReference type="PANTHER" id="PTHR13832">
    <property type="entry name" value="PROTEIN PHOSPHATASE 2C"/>
    <property type="match status" value="1"/>
</dbReference>
<accession>A0A6I4IXG0</accession>
<dbReference type="SMART" id="SM00331">
    <property type="entry name" value="PP2C_SIG"/>
    <property type="match status" value="1"/>
</dbReference>
<dbReference type="Proteomes" id="UP000441389">
    <property type="component" value="Unassembled WGS sequence"/>
</dbReference>
<evidence type="ECO:0000313" key="3">
    <source>
        <dbReference type="Proteomes" id="UP000441389"/>
    </source>
</evidence>
<reference evidence="2 3" key="1">
    <citation type="submission" date="2019-12" db="EMBL/GenBank/DDBJ databases">
        <authorList>
            <person name="Huq M.A."/>
        </authorList>
    </citation>
    <scope>NUCLEOTIDE SEQUENCE [LARGE SCALE GENOMIC DNA]</scope>
    <source>
        <strain evidence="2 3">MAH-20</strain>
    </source>
</reference>
<protein>
    <submittedName>
        <fullName evidence="2">SpoIIE family protein phosphatase</fullName>
    </submittedName>
</protein>
<organism evidence="2 3">
    <name type="scientific">Sphingomonas horti</name>
    <dbReference type="NCBI Taxonomy" id="2682842"/>
    <lineage>
        <taxon>Bacteria</taxon>
        <taxon>Pseudomonadati</taxon>
        <taxon>Pseudomonadota</taxon>
        <taxon>Alphaproteobacteria</taxon>
        <taxon>Sphingomonadales</taxon>
        <taxon>Sphingomonadaceae</taxon>
        <taxon>Sphingomonas</taxon>
    </lineage>
</organism>
<dbReference type="SMART" id="SM00332">
    <property type="entry name" value="PP2Cc"/>
    <property type="match status" value="1"/>
</dbReference>
<comment type="caution">
    <text evidence="2">The sequence shown here is derived from an EMBL/GenBank/DDBJ whole genome shotgun (WGS) entry which is preliminary data.</text>
</comment>
<evidence type="ECO:0000313" key="2">
    <source>
        <dbReference type="EMBL" id="MVO76785.1"/>
    </source>
</evidence>
<keyword evidence="3" id="KW-1185">Reference proteome</keyword>
<dbReference type="Pfam" id="PF00481">
    <property type="entry name" value="PP2C"/>
    <property type="match status" value="1"/>
</dbReference>
<gene>
    <name evidence="2" type="ORF">GON01_02365</name>
</gene>
<evidence type="ECO:0000259" key="1">
    <source>
        <dbReference type="PROSITE" id="PS51746"/>
    </source>
</evidence>
<dbReference type="AlphaFoldDB" id="A0A6I4IXG0"/>
<dbReference type="PROSITE" id="PS51746">
    <property type="entry name" value="PPM_2"/>
    <property type="match status" value="1"/>
</dbReference>
<dbReference type="RefSeq" id="WP_157025594.1">
    <property type="nucleotide sequence ID" value="NZ_WQMS01000001.1"/>
</dbReference>
<sequence length="244" mass="26120">MTDVGAVREVNEDRYLASETLRLWAVADGMGGMSCGDWAAARVIDALAAIERSDDLNTMVASAAAALEKANRAIIDESEARGEQMGTTAVVAVVRDDSFGVIWVGDSRAYLVRDRRLHRLTRDHSQVQELVDHGLLEEAAAATHPLRNVLTRAVGISAPLDLDMVSDTLRPDDLLLLCSDGLYGVLGEAEMEAIINAAAIEEAGEAMIARCHELGAPDNITMVAITATEPTLVHFGEINSRITG</sequence>
<dbReference type="PANTHER" id="PTHR13832:SF827">
    <property type="entry name" value="PROTEIN PHOSPHATASE 1L"/>
    <property type="match status" value="1"/>
</dbReference>
<dbReference type="InterPro" id="IPR015655">
    <property type="entry name" value="PP2C"/>
</dbReference>
<dbReference type="InterPro" id="IPR001932">
    <property type="entry name" value="PPM-type_phosphatase-like_dom"/>
</dbReference>
<dbReference type="InterPro" id="IPR036457">
    <property type="entry name" value="PPM-type-like_dom_sf"/>
</dbReference>
<feature type="domain" description="PPM-type phosphatase" evidence="1">
    <location>
        <begin position="1"/>
        <end position="227"/>
    </location>
</feature>
<dbReference type="GO" id="GO:0004722">
    <property type="term" value="F:protein serine/threonine phosphatase activity"/>
    <property type="evidence" value="ECO:0007669"/>
    <property type="project" value="InterPro"/>
</dbReference>
<proteinExistence type="predicted"/>
<dbReference type="SUPFAM" id="SSF81606">
    <property type="entry name" value="PP2C-like"/>
    <property type="match status" value="1"/>
</dbReference>